<evidence type="ECO:0000313" key="1">
    <source>
        <dbReference type="EMBL" id="RGY05240.1"/>
    </source>
</evidence>
<dbReference type="AlphaFoldDB" id="A0A413IA36"/>
<dbReference type="PANTHER" id="PTHR35532">
    <property type="entry name" value="SIMILAR TO POLYHYDROXYALKANOATE DEPOLYMERASE"/>
    <property type="match status" value="1"/>
</dbReference>
<dbReference type="PROSITE" id="PS51257">
    <property type="entry name" value="PROKAR_LIPOPROTEIN"/>
    <property type="match status" value="1"/>
</dbReference>
<comment type="caution">
    <text evidence="1">The sequence shown here is derived from an EMBL/GenBank/DDBJ whole genome shotgun (WGS) entry which is preliminary data.</text>
</comment>
<dbReference type="EMBL" id="QSCO01000019">
    <property type="protein sequence ID" value="RGY05240.1"/>
    <property type="molecule type" value="Genomic_DNA"/>
</dbReference>
<protein>
    <recommendedName>
        <fullName evidence="3">Discoidin domain-containing protein</fullName>
    </recommendedName>
</protein>
<evidence type="ECO:0000313" key="2">
    <source>
        <dbReference type="Proteomes" id="UP000284434"/>
    </source>
</evidence>
<sequence length="619" mass="71410">MSKYYFFFVCWSYFFISCTSDSPLEQALSKSGKNRMQLEQVLKHYSLHPADSLKYRAACYLIANMPGHGWYEGEALDVYKQWIDSVYCGQSFIFKATLYEAFFQQPGATEGLVRYEDIEQLDSNFLITYIDSTFSAIRKRPWLKNLLFGQLCEYVLPYRVGHERPQQLFRLQDSIFHTDIADLLNYDDIGNEVATGIGLSQIFNGRMPREAKVLYRGNLINYNLTGCVSLAMLRSWLARLTLCPVALDLNPAFPTRNDRHCWSVMIDNRQMNSIQRLAFEVNKQGKIYRQTFTRNPAPDTGKSEYIPPFFRSPFYRDVTSCYTRVKDVPVTPLEPVSVTYGYLGVFNDLKWEPVAYAGLREGRFLFKDVGCGIVYLPLIYPDGDAVAVSYPFLLDLTGKVQLLRPDTTHLLTLKLKRKYPSRLMLRSANRPFLNSVVEASNDPSFRRKDSIGVFKYISELQWAEIKTGSSQSYRYWRICSRRPFYVGECVLYNAKGESIKPLQNVPGFTASSPAFDDNPISYAFSDRNYILQWDMGKKVSLSGIECLLRNDGNSVYPGHWYELNYHDGSGWCSLGVKEATERWVEFSEIPANALLWLRDLTTGKEERIFTYTDGKICFW</sequence>
<gene>
    <name evidence="1" type="ORF">DXA53_13605</name>
</gene>
<dbReference type="Proteomes" id="UP000284434">
    <property type="component" value="Unassembled WGS sequence"/>
</dbReference>
<evidence type="ECO:0008006" key="3">
    <source>
        <dbReference type="Google" id="ProtNLM"/>
    </source>
</evidence>
<dbReference type="RefSeq" id="WP_118104386.1">
    <property type="nucleotide sequence ID" value="NZ_QSCO01000019.1"/>
</dbReference>
<reference evidence="1 2" key="1">
    <citation type="submission" date="2018-08" db="EMBL/GenBank/DDBJ databases">
        <title>A genome reference for cultivated species of the human gut microbiota.</title>
        <authorList>
            <person name="Zou Y."/>
            <person name="Xue W."/>
            <person name="Luo G."/>
        </authorList>
    </citation>
    <scope>NUCLEOTIDE SEQUENCE [LARGE SCALE GENOMIC DNA]</scope>
    <source>
        <strain evidence="1 2">OF03-11</strain>
    </source>
</reference>
<name>A0A413IA36_9BACT</name>
<accession>A0A413IA36</accession>
<organism evidence="1 2">
    <name type="scientific">Odoribacter splanchnicus</name>
    <dbReference type="NCBI Taxonomy" id="28118"/>
    <lineage>
        <taxon>Bacteria</taxon>
        <taxon>Pseudomonadati</taxon>
        <taxon>Bacteroidota</taxon>
        <taxon>Bacteroidia</taxon>
        <taxon>Bacteroidales</taxon>
        <taxon>Odoribacteraceae</taxon>
        <taxon>Odoribacter</taxon>
    </lineage>
</organism>
<proteinExistence type="predicted"/>
<dbReference type="PANTHER" id="PTHR35532:SF5">
    <property type="entry name" value="CARBOHYDRATE-BINDING DOMAIN-CONTAINING PROTEIN"/>
    <property type="match status" value="1"/>
</dbReference>